<dbReference type="Proteomes" id="UP000659344">
    <property type="component" value="Unassembled WGS sequence"/>
</dbReference>
<sequence length="88" mass="10152">MHTDLQFAELKSILKFMYQDYPDVVNIDQLCLMLGDISKKTAYKLLQAGRIGHFRIGKIYKIPKIHIIEYLAISIGNKKTSNFNALLH</sequence>
<dbReference type="Pfam" id="PF12728">
    <property type="entry name" value="HTH_17"/>
    <property type="match status" value="1"/>
</dbReference>
<evidence type="ECO:0000259" key="1">
    <source>
        <dbReference type="Pfam" id="PF12728"/>
    </source>
</evidence>
<organism evidence="2 3">
    <name type="scientific">Paenibacillus segetis</name>
    <dbReference type="NCBI Taxonomy" id="1325360"/>
    <lineage>
        <taxon>Bacteria</taxon>
        <taxon>Bacillati</taxon>
        <taxon>Bacillota</taxon>
        <taxon>Bacilli</taxon>
        <taxon>Bacillales</taxon>
        <taxon>Paenibacillaceae</taxon>
        <taxon>Paenibacillus</taxon>
    </lineage>
</organism>
<dbReference type="InterPro" id="IPR041657">
    <property type="entry name" value="HTH_17"/>
</dbReference>
<dbReference type="EMBL" id="BMFT01000003">
    <property type="protein sequence ID" value="GGH35360.1"/>
    <property type="molecule type" value="Genomic_DNA"/>
</dbReference>
<gene>
    <name evidence="2" type="ORF">GCM10008013_41620</name>
</gene>
<comment type="caution">
    <text evidence="2">The sequence shown here is derived from an EMBL/GenBank/DDBJ whole genome shotgun (WGS) entry which is preliminary data.</text>
</comment>
<evidence type="ECO:0000313" key="3">
    <source>
        <dbReference type="Proteomes" id="UP000659344"/>
    </source>
</evidence>
<evidence type="ECO:0000313" key="2">
    <source>
        <dbReference type="EMBL" id="GGH35360.1"/>
    </source>
</evidence>
<keyword evidence="3" id="KW-1185">Reference proteome</keyword>
<protein>
    <recommendedName>
        <fullName evidence="1">Helix-turn-helix domain-containing protein</fullName>
    </recommendedName>
</protein>
<feature type="domain" description="Helix-turn-helix" evidence="1">
    <location>
        <begin position="26"/>
        <end position="72"/>
    </location>
</feature>
<reference evidence="3" key="1">
    <citation type="journal article" date="2019" name="Int. J. Syst. Evol. Microbiol.">
        <title>The Global Catalogue of Microorganisms (GCM) 10K type strain sequencing project: providing services to taxonomists for standard genome sequencing and annotation.</title>
        <authorList>
            <consortium name="The Broad Institute Genomics Platform"/>
            <consortium name="The Broad Institute Genome Sequencing Center for Infectious Disease"/>
            <person name="Wu L."/>
            <person name="Ma J."/>
        </authorList>
    </citation>
    <scope>NUCLEOTIDE SEQUENCE [LARGE SCALE GENOMIC DNA]</scope>
    <source>
        <strain evidence="3">CGMCC 1.12769</strain>
    </source>
</reference>
<proteinExistence type="predicted"/>
<dbReference type="RefSeq" id="WP_188541785.1">
    <property type="nucleotide sequence ID" value="NZ_BMFT01000003.1"/>
</dbReference>
<accession>A0ABQ1YQW7</accession>
<name>A0ABQ1YQW7_9BACL</name>